<dbReference type="GO" id="GO:0033573">
    <property type="term" value="C:high-affinity iron permease complex"/>
    <property type="evidence" value="ECO:0007669"/>
    <property type="project" value="InterPro"/>
</dbReference>
<dbReference type="Pfam" id="PF03239">
    <property type="entry name" value="FTR1"/>
    <property type="match status" value="1"/>
</dbReference>
<feature type="transmembrane region" description="Helical" evidence="6">
    <location>
        <begin position="12"/>
        <end position="31"/>
    </location>
</feature>
<dbReference type="AlphaFoldDB" id="A0AAU8JHN9"/>
<comment type="subcellular location">
    <subcellularLocation>
        <location evidence="1">Membrane</location>
        <topology evidence="1">Multi-pass membrane protein</topology>
    </subcellularLocation>
</comment>
<feature type="transmembrane region" description="Helical" evidence="6">
    <location>
        <begin position="170"/>
        <end position="191"/>
    </location>
</feature>
<evidence type="ECO:0000256" key="2">
    <source>
        <dbReference type="ARBA" id="ARBA00008333"/>
    </source>
</evidence>
<keyword evidence="4 6" id="KW-1133">Transmembrane helix</keyword>
<sequence>MDFSAALPTFVITLREGVEAALVVGIVLACLKKAQASDLNPWVYSGVVSGIVVSALVGWLFSGILFALSQSDHLYAPVVESLLKAGFCLVAIAMLSWMLIWMTKQAKALKGEIETAVSSAIQSPRSAQDSSQFGINQPAAWGIFTLIFIAVLREGFETVLFIVAQFQQGWTPAIGALLGLLGAVLIGVLLFQGGVRINLRLFFQLMGILLLLIVSGLVISALKNVDNAAMILSEIDARFSDLCFSGSGSCLLGPMVWDTSEFLSDRQFPGMILKALFGYRSHLYLAQAVGYMVFLFTVGSFYFSSLGGERSKSQTSAVSRQ</sequence>
<organism evidence="7">
    <name type="scientific">Planktothricoides raciborskii GIHE-MW2</name>
    <dbReference type="NCBI Taxonomy" id="2792601"/>
    <lineage>
        <taxon>Bacteria</taxon>
        <taxon>Bacillati</taxon>
        <taxon>Cyanobacteriota</taxon>
        <taxon>Cyanophyceae</taxon>
        <taxon>Oscillatoriophycideae</taxon>
        <taxon>Oscillatoriales</taxon>
        <taxon>Oscillatoriaceae</taxon>
        <taxon>Planktothricoides</taxon>
    </lineage>
</organism>
<name>A0AAU8JHN9_9CYAN</name>
<evidence type="ECO:0000256" key="4">
    <source>
        <dbReference type="ARBA" id="ARBA00022989"/>
    </source>
</evidence>
<feature type="transmembrane region" description="Helical" evidence="6">
    <location>
        <begin position="43"/>
        <end position="69"/>
    </location>
</feature>
<evidence type="ECO:0000256" key="6">
    <source>
        <dbReference type="SAM" id="Phobius"/>
    </source>
</evidence>
<feature type="transmembrane region" description="Helical" evidence="6">
    <location>
        <begin position="139"/>
        <end position="164"/>
    </location>
</feature>
<comment type="similarity">
    <text evidence="2">Belongs to the oxidase-dependent Fe transporter (OFeT) (TC 9.A.10.1) family.</text>
</comment>
<keyword evidence="5 6" id="KW-0472">Membrane</keyword>
<evidence type="ECO:0000256" key="3">
    <source>
        <dbReference type="ARBA" id="ARBA00022692"/>
    </source>
</evidence>
<evidence type="ECO:0000256" key="5">
    <source>
        <dbReference type="ARBA" id="ARBA00023136"/>
    </source>
</evidence>
<gene>
    <name evidence="7" type="ORF">ABWT76_000868</name>
</gene>
<accession>A0AAU8JHN9</accession>
<dbReference type="EMBL" id="CP159837">
    <property type="protein sequence ID" value="XCM38045.1"/>
    <property type="molecule type" value="Genomic_DNA"/>
</dbReference>
<evidence type="ECO:0000256" key="1">
    <source>
        <dbReference type="ARBA" id="ARBA00004141"/>
    </source>
</evidence>
<evidence type="ECO:0000313" key="7">
    <source>
        <dbReference type="EMBL" id="XCM38045.1"/>
    </source>
</evidence>
<protein>
    <submittedName>
        <fullName evidence="7">FTR1 family protein</fullName>
    </submittedName>
</protein>
<feature type="transmembrane region" description="Helical" evidence="6">
    <location>
        <begin position="203"/>
        <end position="222"/>
    </location>
</feature>
<dbReference type="GO" id="GO:0015093">
    <property type="term" value="F:ferrous iron transmembrane transporter activity"/>
    <property type="evidence" value="ECO:0007669"/>
    <property type="project" value="TreeGrafter"/>
</dbReference>
<dbReference type="PANTHER" id="PTHR31632:SF2">
    <property type="entry name" value="PLASMA MEMBRANE IRON PERMEASE"/>
    <property type="match status" value="1"/>
</dbReference>
<keyword evidence="3 6" id="KW-0812">Transmembrane</keyword>
<dbReference type="InterPro" id="IPR004923">
    <property type="entry name" value="FTR1/Fip1/EfeU"/>
</dbReference>
<dbReference type="RefSeq" id="WP_354635700.1">
    <property type="nucleotide sequence ID" value="NZ_CP159837.1"/>
</dbReference>
<feature type="transmembrane region" description="Helical" evidence="6">
    <location>
        <begin position="81"/>
        <end position="100"/>
    </location>
</feature>
<feature type="transmembrane region" description="Helical" evidence="6">
    <location>
        <begin position="283"/>
        <end position="303"/>
    </location>
</feature>
<dbReference type="PANTHER" id="PTHR31632">
    <property type="entry name" value="IRON TRANSPORTER FTH1"/>
    <property type="match status" value="1"/>
</dbReference>
<proteinExistence type="inferred from homology"/>
<reference evidence="7" key="1">
    <citation type="submission" date="2024-07" db="EMBL/GenBank/DDBJ databases">
        <authorList>
            <person name="Kim Y.J."/>
            <person name="Jeong J.Y."/>
        </authorList>
    </citation>
    <scope>NUCLEOTIDE SEQUENCE</scope>
    <source>
        <strain evidence="7">GIHE-MW2</strain>
    </source>
</reference>